<dbReference type="EMBL" id="CM037161">
    <property type="protein sequence ID" value="KAH7853930.1"/>
    <property type="molecule type" value="Genomic_DNA"/>
</dbReference>
<evidence type="ECO:0000313" key="2">
    <source>
        <dbReference type="Proteomes" id="UP000828048"/>
    </source>
</evidence>
<accession>A0ACB7YK70</accession>
<organism evidence="1 2">
    <name type="scientific">Vaccinium darrowii</name>
    <dbReference type="NCBI Taxonomy" id="229202"/>
    <lineage>
        <taxon>Eukaryota</taxon>
        <taxon>Viridiplantae</taxon>
        <taxon>Streptophyta</taxon>
        <taxon>Embryophyta</taxon>
        <taxon>Tracheophyta</taxon>
        <taxon>Spermatophyta</taxon>
        <taxon>Magnoliopsida</taxon>
        <taxon>eudicotyledons</taxon>
        <taxon>Gunneridae</taxon>
        <taxon>Pentapetalae</taxon>
        <taxon>asterids</taxon>
        <taxon>Ericales</taxon>
        <taxon>Ericaceae</taxon>
        <taxon>Vaccinioideae</taxon>
        <taxon>Vaccinieae</taxon>
        <taxon>Vaccinium</taxon>
    </lineage>
</organism>
<reference evidence="1 2" key="1">
    <citation type="journal article" date="2021" name="Hortic Res">
        <title>High-quality reference genome and annotation aids understanding of berry development for evergreen blueberry (Vaccinium darrowii).</title>
        <authorList>
            <person name="Yu J."/>
            <person name="Hulse-Kemp A.M."/>
            <person name="Babiker E."/>
            <person name="Staton M."/>
        </authorList>
    </citation>
    <scope>NUCLEOTIDE SEQUENCE [LARGE SCALE GENOMIC DNA]</scope>
    <source>
        <strain evidence="2">cv. NJ 8807/NJ 8810</strain>
        <tissue evidence="1">Young leaf</tissue>
    </source>
</reference>
<sequence>MAVAKRWTIMEAIKGVIIVGFFMNVKLSVQLKSSHPLHGVVERINEEGGPYIGLLMAYPTEETVLLDCGLFVPSSNIPWVDLAGRRFNIGKIKGVDVIYVMTGEQRLNAGITVQLLLDVFDIKGVVHYGTAGSANDSLSFGDVSVPKYVAFTGSWYWEDFDSVEGGLTELKFGAYNFPRGGDNLLAKIEFTPEEVYYSNGKPMEEVFWLPVEPKWFNVSSQLVDLELQQCVNETYCLPETPKVVYGLRASTADIFVDNAAYRKFLFSEFNVSTVDEESSAILMTSITNGVPCIVFRGVSDLAGAAAGEKLASGLVSSSSLSSLAAVNALTVAVEFIELIGSASAYSNQDH</sequence>
<dbReference type="Proteomes" id="UP000828048">
    <property type="component" value="Chromosome 11"/>
</dbReference>
<evidence type="ECO:0000313" key="1">
    <source>
        <dbReference type="EMBL" id="KAH7853930.1"/>
    </source>
</evidence>
<keyword evidence="2" id="KW-1185">Reference proteome</keyword>
<comment type="caution">
    <text evidence="1">The sequence shown here is derived from an EMBL/GenBank/DDBJ whole genome shotgun (WGS) entry which is preliminary data.</text>
</comment>
<name>A0ACB7YK70_9ERIC</name>
<gene>
    <name evidence="1" type="ORF">Vadar_008216</name>
</gene>
<protein>
    <submittedName>
        <fullName evidence="1">Uncharacterized protein</fullName>
    </submittedName>
</protein>
<proteinExistence type="predicted"/>